<proteinExistence type="predicted"/>
<accession>A0A368GKM9</accession>
<keyword evidence="2" id="KW-1185">Reference proteome</keyword>
<sequence>MTSWFGQLKSMGLDEKETYDNNVKTSAPDFANMVYEKVTKVGCALFARGVPSGNMSVRQYRCCHRRSAVHRR</sequence>
<dbReference type="STRING" id="29170.A0A368GKM9"/>
<dbReference type="InterPro" id="IPR035940">
    <property type="entry name" value="CAP_sf"/>
</dbReference>
<name>A0A368GKM9_ANCCA</name>
<reference evidence="1 2" key="1">
    <citation type="submission" date="2014-10" db="EMBL/GenBank/DDBJ databases">
        <title>Draft genome of the hookworm Ancylostoma caninum.</title>
        <authorList>
            <person name="Mitreva M."/>
        </authorList>
    </citation>
    <scope>NUCLEOTIDE SEQUENCE [LARGE SCALE GENOMIC DNA]</scope>
    <source>
        <strain evidence="1 2">Baltimore</strain>
    </source>
</reference>
<evidence type="ECO:0008006" key="3">
    <source>
        <dbReference type="Google" id="ProtNLM"/>
    </source>
</evidence>
<dbReference type="Gene3D" id="3.40.33.10">
    <property type="entry name" value="CAP"/>
    <property type="match status" value="1"/>
</dbReference>
<dbReference type="SUPFAM" id="SSF55797">
    <property type="entry name" value="PR-1-like"/>
    <property type="match status" value="1"/>
</dbReference>
<dbReference type="EMBL" id="JOJR01000153">
    <property type="protein sequence ID" value="RCN43555.1"/>
    <property type="molecule type" value="Genomic_DNA"/>
</dbReference>
<comment type="caution">
    <text evidence="1">The sequence shown here is derived from an EMBL/GenBank/DDBJ whole genome shotgun (WGS) entry which is preliminary data.</text>
</comment>
<gene>
    <name evidence="1" type="ORF">ANCCAN_10454</name>
</gene>
<evidence type="ECO:0000313" key="2">
    <source>
        <dbReference type="Proteomes" id="UP000252519"/>
    </source>
</evidence>
<dbReference type="AlphaFoldDB" id="A0A368GKM9"/>
<protein>
    <recommendedName>
        <fullName evidence="3">SCP domain-containing protein</fullName>
    </recommendedName>
</protein>
<dbReference type="Proteomes" id="UP000252519">
    <property type="component" value="Unassembled WGS sequence"/>
</dbReference>
<organism evidence="1 2">
    <name type="scientific">Ancylostoma caninum</name>
    <name type="common">Dog hookworm</name>
    <dbReference type="NCBI Taxonomy" id="29170"/>
    <lineage>
        <taxon>Eukaryota</taxon>
        <taxon>Metazoa</taxon>
        <taxon>Ecdysozoa</taxon>
        <taxon>Nematoda</taxon>
        <taxon>Chromadorea</taxon>
        <taxon>Rhabditida</taxon>
        <taxon>Rhabditina</taxon>
        <taxon>Rhabditomorpha</taxon>
        <taxon>Strongyloidea</taxon>
        <taxon>Ancylostomatidae</taxon>
        <taxon>Ancylostomatinae</taxon>
        <taxon>Ancylostoma</taxon>
    </lineage>
</organism>
<evidence type="ECO:0000313" key="1">
    <source>
        <dbReference type="EMBL" id="RCN43555.1"/>
    </source>
</evidence>